<dbReference type="EMBL" id="DRIH01000015">
    <property type="protein sequence ID" value="HEC67313.1"/>
    <property type="molecule type" value="Genomic_DNA"/>
</dbReference>
<evidence type="ECO:0000313" key="1">
    <source>
        <dbReference type="EMBL" id="HEC67313.1"/>
    </source>
</evidence>
<protein>
    <recommendedName>
        <fullName evidence="2">IS110 family transposase</fullName>
    </recommendedName>
</protein>
<reference evidence="1" key="1">
    <citation type="journal article" date="2020" name="mSystems">
        <title>Genome- and Community-Level Interaction Insights into Carbon Utilization and Element Cycling Functions of Hydrothermarchaeota in Hydrothermal Sediment.</title>
        <authorList>
            <person name="Zhou Z."/>
            <person name="Liu Y."/>
            <person name="Xu W."/>
            <person name="Pan J."/>
            <person name="Luo Z.H."/>
            <person name="Li M."/>
        </authorList>
    </citation>
    <scope>NUCLEOTIDE SEQUENCE [LARGE SCALE GENOMIC DNA]</scope>
    <source>
        <strain evidence="1">HyVt-389</strain>
    </source>
</reference>
<dbReference type="Proteomes" id="UP000885738">
    <property type="component" value="Unassembled WGS sequence"/>
</dbReference>
<accession>A0A7C2ACN9</accession>
<gene>
    <name evidence="1" type="ORF">ENI35_00625</name>
</gene>
<sequence length="64" mass="7536">MIEIAGCTIRYVSESATYYAKKRTEGKEHNHALRCLARQLIKVIFKMLKEDRDYILKEEMEKAA</sequence>
<dbReference type="AlphaFoldDB" id="A0A7C2ACN9"/>
<organism evidence="1">
    <name type="scientific">Desulfofervidus auxilii</name>
    <dbReference type="NCBI Taxonomy" id="1621989"/>
    <lineage>
        <taxon>Bacteria</taxon>
        <taxon>Pseudomonadati</taxon>
        <taxon>Thermodesulfobacteriota</taxon>
        <taxon>Candidatus Desulfofervidia</taxon>
        <taxon>Candidatus Desulfofervidales</taxon>
        <taxon>Candidatus Desulfofervidaceae</taxon>
        <taxon>Candidatus Desulfofervidus</taxon>
    </lineage>
</organism>
<name>A0A7C2ACN9_DESA2</name>
<proteinExistence type="predicted"/>
<comment type="caution">
    <text evidence="1">The sequence shown here is derived from an EMBL/GenBank/DDBJ whole genome shotgun (WGS) entry which is preliminary data.</text>
</comment>
<evidence type="ECO:0008006" key="2">
    <source>
        <dbReference type="Google" id="ProtNLM"/>
    </source>
</evidence>